<evidence type="ECO:0000313" key="2">
    <source>
        <dbReference type="Proteomes" id="UP001500064"/>
    </source>
</evidence>
<gene>
    <name evidence="1" type="ORF">GCM10009733_040140</name>
</gene>
<dbReference type="Proteomes" id="UP001500064">
    <property type="component" value="Unassembled WGS sequence"/>
</dbReference>
<evidence type="ECO:0000313" key="1">
    <source>
        <dbReference type="EMBL" id="GAA1638962.1"/>
    </source>
</evidence>
<comment type="caution">
    <text evidence="1">The sequence shown here is derived from an EMBL/GenBank/DDBJ whole genome shotgun (WGS) entry which is preliminary data.</text>
</comment>
<protein>
    <submittedName>
        <fullName evidence="1">Uncharacterized protein</fullName>
    </submittedName>
</protein>
<sequence length="144" mass="16209">MRIRYPKALPERVQQDIFQLLDDLDVAADAGPFEGRRAGAVIDLWTLLVAVPLATYSNAFLQKAGESTWQALCRAARRVALSRGEPGDEPLLIIEIEGHRTSFAFPSELDLDARLAIVRLLEGDHESGARYRWDPVHRSWTPMK</sequence>
<reference evidence="2" key="1">
    <citation type="journal article" date="2019" name="Int. J. Syst. Evol. Microbiol.">
        <title>The Global Catalogue of Microorganisms (GCM) 10K type strain sequencing project: providing services to taxonomists for standard genome sequencing and annotation.</title>
        <authorList>
            <consortium name="The Broad Institute Genomics Platform"/>
            <consortium name="The Broad Institute Genome Sequencing Center for Infectious Disease"/>
            <person name="Wu L."/>
            <person name="Ma J."/>
        </authorList>
    </citation>
    <scope>NUCLEOTIDE SEQUENCE [LARGE SCALE GENOMIC DNA]</scope>
    <source>
        <strain evidence="2">JCM 13929</strain>
    </source>
</reference>
<dbReference type="RefSeq" id="WP_346106779.1">
    <property type="nucleotide sequence ID" value="NZ_BAAAMU010000026.1"/>
</dbReference>
<accession>A0ABP4RA99</accession>
<organism evidence="1 2">
    <name type="scientific">Nonomuraea maheshkhaliensis</name>
    <dbReference type="NCBI Taxonomy" id="419590"/>
    <lineage>
        <taxon>Bacteria</taxon>
        <taxon>Bacillati</taxon>
        <taxon>Actinomycetota</taxon>
        <taxon>Actinomycetes</taxon>
        <taxon>Streptosporangiales</taxon>
        <taxon>Streptosporangiaceae</taxon>
        <taxon>Nonomuraea</taxon>
    </lineage>
</organism>
<name>A0ABP4RA99_9ACTN</name>
<dbReference type="EMBL" id="BAAAMU010000026">
    <property type="protein sequence ID" value="GAA1638962.1"/>
    <property type="molecule type" value="Genomic_DNA"/>
</dbReference>
<keyword evidence="2" id="KW-1185">Reference proteome</keyword>
<proteinExistence type="predicted"/>